<dbReference type="Proteomes" id="UP001295469">
    <property type="component" value="Chromosome A06"/>
</dbReference>
<sequence length="126" mass="14169">MKLVVFISFLLMLSLCSSGFGEGREIADNDLFSSNKVEELYSDRMMDYPPTGPNPGHDPTVPPPPHSDEENMMENYEGHEVAENKVEELYGHKMMDYPGPHPDPRDNPPPPPPPTDEENIMENSVN</sequence>
<evidence type="ECO:0000256" key="1">
    <source>
        <dbReference type="SAM" id="MobiDB-lite"/>
    </source>
</evidence>
<reference evidence="3" key="1">
    <citation type="submission" date="2021-01" db="EMBL/GenBank/DDBJ databases">
        <authorList>
            <consortium name="Genoscope - CEA"/>
            <person name="William W."/>
        </authorList>
    </citation>
    <scope>NUCLEOTIDE SEQUENCE</scope>
</reference>
<name>A0A816SLA6_BRANA</name>
<organism evidence="3">
    <name type="scientific">Brassica napus</name>
    <name type="common">Rape</name>
    <dbReference type="NCBI Taxonomy" id="3708"/>
    <lineage>
        <taxon>Eukaryota</taxon>
        <taxon>Viridiplantae</taxon>
        <taxon>Streptophyta</taxon>
        <taxon>Embryophyta</taxon>
        <taxon>Tracheophyta</taxon>
        <taxon>Spermatophyta</taxon>
        <taxon>Magnoliopsida</taxon>
        <taxon>eudicotyledons</taxon>
        <taxon>Gunneridae</taxon>
        <taxon>Pentapetalae</taxon>
        <taxon>rosids</taxon>
        <taxon>malvids</taxon>
        <taxon>Brassicales</taxon>
        <taxon>Brassicaceae</taxon>
        <taxon>Brassiceae</taxon>
        <taxon>Brassica</taxon>
    </lineage>
</organism>
<feature type="chain" id="PRO_5032569128" evidence="2">
    <location>
        <begin position="19"/>
        <end position="126"/>
    </location>
</feature>
<dbReference type="EMBL" id="HG994360">
    <property type="protein sequence ID" value="CAF2084989.1"/>
    <property type="molecule type" value="Genomic_DNA"/>
</dbReference>
<evidence type="ECO:0000313" key="3">
    <source>
        <dbReference type="EMBL" id="CAF2084989.1"/>
    </source>
</evidence>
<protein>
    <submittedName>
        <fullName evidence="3">(rape) hypothetical protein</fullName>
    </submittedName>
</protein>
<evidence type="ECO:0000256" key="2">
    <source>
        <dbReference type="SAM" id="SignalP"/>
    </source>
</evidence>
<proteinExistence type="predicted"/>
<feature type="signal peptide" evidence="2">
    <location>
        <begin position="1"/>
        <end position="18"/>
    </location>
</feature>
<feature type="region of interest" description="Disordered" evidence="1">
    <location>
        <begin position="44"/>
        <end position="71"/>
    </location>
</feature>
<keyword evidence="2" id="KW-0732">Signal</keyword>
<accession>A0A816SLA6</accession>
<gene>
    <name evidence="3" type="ORF">DARMORV10_A06P18480.1</name>
</gene>
<dbReference type="AlphaFoldDB" id="A0A816SLA6"/>
<feature type="region of interest" description="Disordered" evidence="1">
    <location>
        <begin position="92"/>
        <end position="126"/>
    </location>
</feature>